<feature type="transmembrane region" description="Helical" evidence="7">
    <location>
        <begin position="90"/>
        <end position="113"/>
    </location>
</feature>
<comment type="subcellular location">
    <subcellularLocation>
        <location evidence="1">Cell membrane</location>
        <topology evidence="1">Multi-pass membrane protein</topology>
    </subcellularLocation>
</comment>
<dbReference type="Gene3D" id="1.20.1720.10">
    <property type="entry name" value="Multidrug resistance protein D"/>
    <property type="match status" value="1"/>
</dbReference>
<evidence type="ECO:0000313" key="9">
    <source>
        <dbReference type="EMBL" id="GBG12913.1"/>
    </source>
</evidence>
<comment type="caution">
    <text evidence="9">The sequence shown here is derived from an EMBL/GenBank/DDBJ whole genome shotgun (WGS) entry which is preliminary data.</text>
</comment>
<dbReference type="GO" id="GO:0005886">
    <property type="term" value="C:plasma membrane"/>
    <property type="evidence" value="ECO:0007669"/>
    <property type="project" value="UniProtKB-SubCell"/>
</dbReference>
<dbReference type="PROSITE" id="PS00216">
    <property type="entry name" value="SUGAR_TRANSPORT_1"/>
    <property type="match status" value="1"/>
</dbReference>
<feature type="transmembrane region" description="Helical" evidence="7">
    <location>
        <begin position="57"/>
        <end position="78"/>
    </location>
</feature>
<dbReference type="NCBIfam" id="TIGR00711">
    <property type="entry name" value="efflux_EmrB"/>
    <property type="match status" value="1"/>
</dbReference>
<evidence type="ECO:0000256" key="4">
    <source>
        <dbReference type="ARBA" id="ARBA00022692"/>
    </source>
</evidence>
<keyword evidence="5 7" id="KW-1133">Transmembrane helix</keyword>
<feature type="domain" description="Major facilitator superfamily (MFS) profile" evidence="8">
    <location>
        <begin position="23"/>
        <end position="466"/>
    </location>
</feature>
<evidence type="ECO:0000256" key="2">
    <source>
        <dbReference type="ARBA" id="ARBA00022448"/>
    </source>
</evidence>
<name>A0A2R5F7M7_9PROT</name>
<feature type="transmembrane region" description="Helical" evidence="7">
    <location>
        <begin position="212"/>
        <end position="232"/>
    </location>
</feature>
<dbReference type="Proteomes" id="UP000245081">
    <property type="component" value="Unassembled WGS sequence"/>
</dbReference>
<keyword evidence="6 7" id="KW-0472">Membrane</keyword>
<feature type="transmembrane region" description="Helical" evidence="7">
    <location>
        <begin position="314"/>
        <end position="332"/>
    </location>
</feature>
<evidence type="ECO:0000313" key="10">
    <source>
        <dbReference type="Proteomes" id="UP000245081"/>
    </source>
</evidence>
<dbReference type="Gene3D" id="1.20.1250.20">
    <property type="entry name" value="MFS general substrate transporter like domains"/>
    <property type="match status" value="1"/>
</dbReference>
<feature type="transmembrane region" description="Helical" evidence="7">
    <location>
        <begin position="344"/>
        <end position="362"/>
    </location>
</feature>
<evidence type="ECO:0000256" key="7">
    <source>
        <dbReference type="SAM" id="Phobius"/>
    </source>
</evidence>
<dbReference type="InterPro" id="IPR011701">
    <property type="entry name" value="MFS"/>
</dbReference>
<protein>
    <submittedName>
        <fullName evidence="9">MFS transporter</fullName>
    </submittedName>
</protein>
<keyword evidence="3" id="KW-1003">Cell membrane</keyword>
<dbReference type="PANTHER" id="PTHR42718:SF48">
    <property type="entry name" value="CONSERVED TWO-DOMAIN MEMBRANE PROTEIN-RELATED"/>
    <property type="match status" value="1"/>
</dbReference>
<feature type="transmembrane region" description="Helical" evidence="7">
    <location>
        <begin position="21"/>
        <end position="45"/>
    </location>
</feature>
<evidence type="ECO:0000256" key="6">
    <source>
        <dbReference type="ARBA" id="ARBA00023136"/>
    </source>
</evidence>
<organism evidence="9 10">
    <name type="scientific">Novimethylophilus kurashikiensis</name>
    <dbReference type="NCBI Taxonomy" id="1825523"/>
    <lineage>
        <taxon>Bacteria</taxon>
        <taxon>Pseudomonadati</taxon>
        <taxon>Pseudomonadota</taxon>
        <taxon>Betaproteobacteria</taxon>
        <taxon>Nitrosomonadales</taxon>
        <taxon>Methylophilaceae</taxon>
        <taxon>Novimethylophilus</taxon>
    </lineage>
</organism>
<feature type="transmembrane region" description="Helical" evidence="7">
    <location>
        <begin position="280"/>
        <end position="302"/>
    </location>
</feature>
<dbReference type="InterPro" id="IPR020846">
    <property type="entry name" value="MFS_dom"/>
</dbReference>
<dbReference type="InterPro" id="IPR036259">
    <property type="entry name" value="MFS_trans_sf"/>
</dbReference>
<keyword evidence="10" id="KW-1185">Reference proteome</keyword>
<accession>A0A2R5F7M7</accession>
<feature type="transmembrane region" description="Helical" evidence="7">
    <location>
        <begin position="176"/>
        <end position="192"/>
    </location>
</feature>
<dbReference type="CDD" id="cd17321">
    <property type="entry name" value="MFS_MMR_MDR_like"/>
    <property type="match status" value="1"/>
</dbReference>
<keyword evidence="2" id="KW-0813">Transport</keyword>
<feature type="transmembrane region" description="Helical" evidence="7">
    <location>
        <begin position="152"/>
        <end position="170"/>
    </location>
</feature>
<sequence>MARQVLSSTMNYQQNPSVNPWAVFGIASLATFLISIDSTILYAAFSSIAASFPQATPVSISWVMNAYTIVYATSLIPAGGIADRLGRKKVFMYGVGLFVAASFLCGIAPNIYVLIAARVLQAIGAALLGPSSLALILEAFPQSKRAQVMSSWGAVGALAAAIGPGLGSFIIDSLGWEWAFFLNIPVGLYCLLKGIPTLHESRNSHTHIRLDVAGMCLIILSVSLLTTCIIEIKSASLSSTRLHLMLTTGMGLLVAFILWCKKTTDPLVDMGLFKNPTYRFVNMAAVLFSIAFAMMFFSFFFFMTNIWQYSLPQAGLAMTPGPLSVIPVAIISGKIASKIGHRSILITGCLMFASSAFWYLTIPGLTPDYIGSWLPAQLITGAAIGMVMPSLSAAAVHNLPKKDYAIGSAINQAIRQIGTVVGVAITVVLLVNQHIQLNDFHKIYEIQIGLVLAAGLLATRVDTRPKPEESRSAF</sequence>
<feature type="transmembrane region" description="Helical" evidence="7">
    <location>
        <begin position="244"/>
        <end position="260"/>
    </location>
</feature>
<dbReference type="PANTHER" id="PTHR42718">
    <property type="entry name" value="MAJOR FACILITATOR SUPERFAMILY MULTIDRUG TRANSPORTER MFSC"/>
    <property type="match status" value="1"/>
</dbReference>
<dbReference type="SUPFAM" id="SSF103473">
    <property type="entry name" value="MFS general substrate transporter"/>
    <property type="match status" value="1"/>
</dbReference>
<feature type="transmembrane region" description="Helical" evidence="7">
    <location>
        <begin position="417"/>
        <end position="437"/>
    </location>
</feature>
<keyword evidence="4 7" id="KW-0812">Transmembrane</keyword>
<evidence type="ECO:0000256" key="3">
    <source>
        <dbReference type="ARBA" id="ARBA00022475"/>
    </source>
</evidence>
<reference evidence="9 10" key="1">
    <citation type="journal article" date="2018" name="Environ. Microbiol.">
        <title>Isolation and genomic characterization of Novimethylophilus kurashikiensis gen. nov. sp. nov., a new lanthanide-dependent methylotrophic species of Methylophilaceae.</title>
        <authorList>
            <person name="Lv H."/>
            <person name="Sahin N."/>
            <person name="Tani A."/>
        </authorList>
    </citation>
    <scope>NUCLEOTIDE SEQUENCE [LARGE SCALE GENOMIC DNA]</scope>
    <source>
        <strain evidence="9 10">La2-4</strain>
    </source>
</reference>
<dbReference type="PROSITE" id="PS50850">
    <property type="entry name" value="MFS"/>
    <property type="match status" value="1"/>
</dbReference>
<dbReference type="InterPro" id="IPR005829">
    <property type="entry name" value="Sugar_transporter_CS"/>
</dbReference>
<dbReference type="AlphaFoldDB" id="A0A2R5F7M7"/>
<feature type="transmembrane region" description="Helical" evidence="7">
    <location>
        <begin position="374"/>
        <end position="396"/>
    </location>
</feature>
<proteinExistence type="predicted"/>
<dbReference type="InterPro" id="IPR004638">
    <property type="entry name" value="EmrB-like"/>
</dbReference>
<evidence type="ECO:0000256" key="5">
    <source>
        <dbReference type="ARBA" id="ARBA00022989"/>
    </source>
</evidence>
<dbReference type="EMBL" id="BDOQ01000002">
    <property type="protein sequence ID" value="GBG12913.1"/>
    <property type="molecule type" value="Genomic_DNA"/>
</dbReference>
<dbReference type="GO" id="GO:0022857">
    <property type="term" value="F:transmembrane transporter activity"/>
    <property type="evidence" value="ECO:0007669"/>
    <property type="project" value="InterPro"/>
</dbReference>
<dbReference type="Pfam" id="PF07690">
    <property type="entry name" value="MFS_1"/>
    <property type="match status" value="1"/>
</dbReference>
<gene>
    <name evidence="9" type="ORF">NMK_0450</name>
</gene>
<evidence type="ECO:0000259" key="8">
    <source>
        <dbReference type="PROSITE" id="PS50850"/>
    </source>
</evidence>
<feature type="transmembrane region" description="Helical" evidence="7">
    <location>
        <begin position="119"/>
        <end position="140"/>
    </location>
</feature>
<evidence type="ECO:0000256" key="1">
    <source>
        <dbReference type="ARBA" id="ARBA00004651"/>
    </source>
</evidence>